<feature type="transmembrane region" description="Helical" evidence="1">
    <location>
        <begin position="12"/>
        <end position="35"/>
    </location>
</feature>
<dbReference type="Proteomes" id="UP000247612">
    <property type="component" value="Unassembled WGS sequence"/>
</dbReference>
<protein>
    <submittedName>
        <fullName evidence="2">Uncharacterized protein</fullName>
    </submittedName>
</protein>
<comment type="caution">
    <text evidence="2">The sequence shown here is derived from an EMBL/GenBank/DDBJ whole genome shotgun (WGS) entry which is preliminary data.</text>
</comment>
<dbReference type="RefSeq" id="WP_022939363.1">
    <property type="nucleotide sequence ID" value="NZ_CABKRQ010000009.1"/>
</dbReference>
<keyword evidence="1" id="KW-0472">Membrane</keyword>
<keyword evidence="1" id="KW-0812">Transmembrane</keyword>
<name>A0A318KFN4_9FIRM</name>
<evidence type="ECO:0000256" key="1">
    <source>
        <dbReference type="SAM" id="Phobius"/>
    </source>
</evidence>
<dbReference type="OrthoDB" id="1910844at2"/>
<reference evidence="2 3" key="1">
    <citation type="submission" date="2018-05" db="EMBL/GenBank/DDBJ databases">
        <title>Genomic Encyclopedia of Type Strains, Phase IV (KMG-IV): sequencing the most valuable type-strain genomes for metagenomic binning, comparative biology and taxonomic classification.</title>
        <authorList>
            <person name="Goeker M."/>
        </authorList>
    </citation>
    <scope>NUCLEOTIDE SEQUENCE [LARGE SCALE GENOMIC DNA]</scope>
    <source>
        <strain evidence="2 3">JC118</strain>
    </source>
</reference>
<organism evidence="2 3">
    <name type="scientific">Dielma fastidiosa</name>
    <dbReference type="NCBI Taxonomy" id="1034346"/>
    <lineage>
        <taxon>Bacteria</taxon>
        <taxon>Bacillati</taxon>
        <taxon>Bacillota</taxon>
        <taxon>Erysipelotrichia</taxon>
        <taxon>Erysipelotrichales</taxon>
        <taxon>Erysipelotrichaceae</taxon>
        <taxon>Dielma</taxon>
    </lineage>
</organism>
<keyword evidence="3" id="KW-1185">Reference proteome</keyword>
<proteinExistence type="predicted"/>
<evidence type="ECO:0000313" key="2">
    <source>
        <dbReference type="EMBL" id="PXX76058.1"/>
    </source>
</evidence>
<dbReference type="AlphaFoldDB" id="A0A318KFN4"/>
<keyword evidence="1" id="KW-1133">Transmembrane helix</keyword>
<dbReference type="EMBL" id="QJKH01000015">
    <property type="protein sequence ID" value="PXX76058.1"/>
    <property type="molecule type" value="Genomic_DNA"/>
</dbReference>
<sequence>MNKGKLSGITIFMYGLSILLLLFTIYRLYGAMTYISSLVTEQSFVISENMRDVISYYYEQCASPFLFSVIIYVLGEMNEKLKHLLLKKEQLNPESELNNEQSSLK</sequence>
<gene>
    <name evidence="2" type="ORF">DES51_11535</name>
</gene>
<feature type="transmembrane region" description="Helical" evidence="1">
    <location>
        <begin position="55"/>
        <end position="75"/>
    </location>
</feature>
<evidence type="ECO:0000313" key="3">
    <source>
        <dbReference type="Proteomes" id="UP000247612"/>
    </source>
</evidence>
<accession>A0A318KFN4</accession>